<proteinExistence type="predicted"/>
<protein>
    <submittedName>
        <fullName evidence="1">Uncharacterized protein</fullName>
    </submittedName>
</protein>
<dbReference type="EMBL" id="UINC01082122">
    <property type="protein sequence ID" value="SVC26598.1"/>
    <property type="molecule type" value="Genomic_DNA"/>
</dbReference>
<evidence type="ECO:0000313" key="1">
    <source>
        <dbReference type="EMBL" id="SVC26598.1"/>
    </source>
</evidence>
<sequence length="30" mass="3532">MVKSHLSKNNQNHKGIKENLDQTHILEYVI</sequence>
<accession>A0A382KPW4</accession>
<dbReference type="AlphaFoldDB" id="A0A382KPW4"/>
<organism evidence="1">
    <name type="scientific">marine metagenome</name>
    <dbReference type="NCBI Taxonomy" id="408172"/>
    <lineage>
        <taxon>unclassified sequences</taxon>
        <taxon>metagenomes</taxon>
        <taxon>ecological metagenomes</taxon>
    </lineage>
</organism>
<name>A0A382KPW4_9ZZZZ</name>
<reference evidence="1" key="1">
    <citation type="submission" date="2018-05" db="EMBL/GenBank/DDBJ databases">
        <authorList>
            <person name="Lanie J.A."/>
            <person name="Ng W.-L."/>
            <person name="Kazmierczak K.M."/>
            <person name="Andrzejewski T.M."/>
            <person name="Davidsen T.M."/>
            <person name="Wayne K.J."/>
            <person name="Tettelin H."/>
            <person name="Glass J.I."/>
            <person name="Rusch D."/>
            <person name="Podicherti R."/>
            <person name="Tsui H.-C.T."/>
            <person name="Winkler M.E."/>
        </authorList>
    </citation>
    <scope>NUCLEOTIDE SEQUENCE</scope>
</reference>
<gene>
    <name evidence="1" type="ORF">METZ01_LOCUS279452</name>
</gene>